<name>A0A9N7CWM2_9PROT</name>
<dbReference type="EMBL" id="CP019875">
    <property type="protein sequence ID" value="AQU88705.1"/>
    <property type="molecule type" value="Genomic_DNA"/>
</dbReference>
<dbReference type="EMBL" id="NIRT01000009">
    <property type="protein sequence ID" value="PYD66705.1"/>
    <property type="molecule type" value="Genomic_DNA"/>
</dbReference>
<accession>A0A9N7CWM2</accession>
<evidence type="ECO:0000313" key="3">
    <source>
        <dbReference type="Proteomes" id="UP000189683"/>
    </source>
</evidence>
<organism evidence="1 3">
    <name type="scientific">Komagataeibacter nataicola</name>
    <dbReference type="NCBI Taxonomy" id="265960"/>
    <lineage>
        <taxon>Bacteria</taxon>
        <taxon>Pseudomonadati</taxon>
        <taxon>Pseudomonadota</taxon>
        <taxon>Alphaproteobacteria</taxon>
        <taxon>Acetobacterales</taxon>
        <taxon>Acetobacteraceae</taxon>
        <taxon>Komagataeibacter</taxon>
    </lineage>
</organism>
<keyword evidence="4" id="KW-1185">Reference proteome</keyword>
<evidence type="ECO:0000313" key="2">
    <source>
        <dbReference type="EMBL" id="PYD66705.1"/>
    </source>
</evidence>
<dbReference type="Pfam" id="PF04267">
    <property type="entry name" value="SoxD"/>
    <property type="match status" value="1"/>
</dbReference>
<reference evidence="1" key="2">
    <citation type="submission" date="2017-02" db="EMBL/GenBank/DDBJ databases">
        <authorList>
            <person name="Zhang H."/>
        </authorList>
    </citation>
    <scope>NUCLEOTIDE SEQUENCE</scope>
    <source>
        <strain evidence="1">RZS01</strain>
    </source>
</reference>
<dbReference type="Gene3D" id="3.30.2270.10">
    <property type="entry name" value="Folate-binding superfamily"/>
    <property type="match status" value="1"/>
</dbReference>
<dbReference type="GO" id="GO:0046653">
    <property type="term" value="P:tetrahydrofolate metabolic process"/>
    <property type="evidence" value="ECO:0007669"/>
    <property type="project" value="InterPro"/>
</dbReference>
<dbReference type="InterPro" id="IPR006279">
    <property type="entry name" value="SoxD"/>
</dbReference>
<dbReference type="Proteomes" id="UP000247512">
    <property type="component" value="Unassembled WGS sequence"/>
</dbReference>
<protein>
    <submittedName>
        <fullName evidence="1">Sarcosine oxidase subunit delta</fullName>
    </submittedName>
</protein>
<dbReference type="RefSeq" id="WP_078527376.1">
    <property type="nucleotide sequence ID" value="NZ_CP019875.1"/>
</dbReference>
<reference evidence="3" key="1">
    <citation type="submission" date="2017-02" db="EMBL/GenBank/DDBJ databases">
        <title>zhang.</title>
        <authorList>
            <person name="Zhang H."/>
        </authorList>
    </citation>
    <scope>NUCLEOTIDE SEQUENCE [LARGE SCALE GENOMIC DNA]</scope>
    <source>
        <strain evidence="3">RZS01</strain>
    </source>
</reference>
<dbReference type="OrthoDB" id="7159274at2"/>
<dbReference type="Proteomes" id="UP000189683">
    <property type="component" value="Chromosome"/>
</dbReference>
<dbReference type="InterPro" id="IPR038561">
    <property type="entry name" value="SoxD_sf"/>
</dbReference>
<dbReference type="KEGG" id="kna:B0W47_16070"/>
<evidence type="ECO:0000313" key="1">
    <source>
        <dbReference type="EMBL" id="AQU88705.1"/>
    </source>
</evidence>
<dbReference type="GO" id="GO:0008115">
    <property type="term" value="F:sarcosine oxidase activity"/>
    <property type="evidence" value="ECO:0007669"/>
    <property type="project" value="InterPro"/>
</dbReference>
<proteinExistence type="predicted"/>
<dbReference type="AlphaFoldDB" id="A0A9N7CWM2"/>
<gene>
    <name evidence="1" type="ORF">B0W47_16070</name>
    <name evidence="2" type="ORF">CDI09_07190</name>
</gene>
<sequence>MRIHCPYCGTRGVEEFTYLGDATVRRPDPDAPEAAWVDYVYLRDNPAGPHPEYWYHAAGCHGWLVVVRDTRTHEIFSVRTASGGAEA</sequence>
<reference evidence="2 4" key="3">
    <citation type="submission" date="2017-06" db="EMBL/GenBank/DDBJ databases">
        <title>A draft genome sequence of Komagataeibacter nataicola LMG 1536.</title>
        <authorList>
            <person name="Skraban J."/>
            <person name="Cleenwerck I."/>
            <person name="Vandamme P."/>
            <person name="Trcek J."/>
        </authorList>
    </citation>
    <scope>NUCLEOTIDE SEQUENCE [LARGE SCALE GENOMIC DNA]</scope>
    <source>
        <strain evidence="2 4">LMG 1536</strain>
    </source>
</reference>
<evidence type="ECO:0000313" key="4">
    <source>
        <dbReference type="Proteomes" id="UP000247512"/>
    </source>
</evidence>